<dbReference type="PANTHER" id="PTHR32089">
    <property type="entry name" value="METHYL-ACCEPTING CHEMOTAXIS PROTEIN MCPB"/>
    <property type="match status" value="1"/>
</dbReference>
<name>A0A1N7KAG7_9GAMM</name>
<dbReference type="InterPro" id="IPR033480">
    <property type="entry name" value="sCache_2"/>
</dbReference>
<evidence type="ECO:0000313" key="8">
    <source>
        <dbReference type="EMBL" id="SIS58591.1"/>
    </source>
</evidence>
<proteinExistence type="predicted"/>
<evidence type="ECO:0000259" key="7">
    <source>
        <dbReference type="PROSITE" id="PS50885"/>
    </source>
</evidence>
<feature type="domain" description="HAMP" evidence="7">
    <location>
        <begin position="230"/>
        <end position="282"/>
    </location>
</feature>
<keyword evidence="8" id="KW-0418">Kinase</keyword>
<reference evidence="9" key="1">
    <citation type="submission" date="2017-01" db="EMBL/GenBank/DDBJ databases">
        <authorList>
            <person name="Varghese N."/>
            <person name="Submissions S."/>
        </authorList>
    </citation>
    <scope>NUCLEOTIDE SEQUENCE [LARGE SCALE GENOMIC DNA]</scope>
    <source>
        <strain evidence="9">DSM 22306</strain>
    </source>
</reference>
<dbReference type="SMART" id="SM01049">
    <property type="entry name" value="Cache_2"/>
    <property type="match status" value="1"/>
</dbReference>
<feature type="transmembrane region" description="Helical" evidence="6">
    <location>
        <begin position="12"/>
        <end position="33"/>
    </location>
</feature>
<accession>A0A1N7KAG7</accession>
<evidence type="ECO:0000256" key="2">
    <source>
        <dbReference type="ARBA" id="ARBA00022475"/>
    </source>
</evidence>
<organism evidence="8 9">
    <name type="scientific">Neptunomonas antarctica</name>
    <dbReference type="NCBI Taxonomy" id="619304"/>
    <lineage>
        <taxon>Bacteria</taxon>
        <taxon>Pseudomonadati</taxon>
        <taxon>Pseudomonadota</taxon>
        <taxon>Gammaproteobacteria</taxon>
        <taxon>Oceanospirillales</taxon>
        <taxon>Oceanospirillaceae</taxon>
        <taxon>Neptunomonas</taxon>
    </lineage>
</organism>
<dbReference type="CDD" id="cd06225">
    <property type="entry name" value="HAMP"/>
    <property type="match status" value="1"/>
</dbReference>
<sequence length="290" mass="32610">MKNLKIKQKILILTIVPLMFTVAALMAVSLYQLRVMGVHEVEQIRSTMMASKRESLLNFMAITETAIRPILEGVSDGYETQVRVKTLLRSISYGDDDGYIFAFDYNGLTEVHPAKPELEGKNLIDLTDVNGVRVIAELINAAKNGGGYVSYMWDKPSKDHEVPKLSYAIALKEFGWMLGTGFYIDDIDDAVLLKQQEVDKEEQTTIILYLVIGTAILLLIIMVNLWFSNRALVKPIRELAESARQMSLGKMDTVITVNSNDEIGELADAISRMQKSLKVIFKKLKQTSRD</sequence>
<dbReference type="Pfam" id="PF00672">
    <property type="entry name" value="HAMP"/>
    <property type="match status" value="1"/>
</dbReference>
<feature type="transmembrane region" description="Helical" evidence="6">
    <location>
        <begin position="206"/>
        <end position="227"/>
    </location>
</feature>
<dbReference type="EMBL" id="FTOE01000002">
    <property type="protein sequence ID" value="SIS58591.1"/>
    <property type="molecule type" value="Genomic_DNA"/>
</dbReference>
<dbReference type="SMART" id="SM00304">
    <property type="entry name" value="HAMP"/>
    <property type="match status" value="1"/>
</dbReference>
<evidence type="ECO:0000256" key="5">
    <source>
        <dbReference type="ARBA" id="ARBA00023136"/>
    </source>
</evidence>
<dbReference type="Gene3D" id="1.10.8.500">
    <property type="entry name" value="HAMP domain in histidine kinase"/>
    <property type="match status" value="1"/>
</dbReference>
<dbReference type="SUPFAM" id="SSF158472">
    <property type="entry name" value="HAMP domain-like"/>
    <property type="match status" value="1"/>
</dbReference>
<dbReference type="RefSeq" id="WP_054342390.1">
    <property type="nucleotide sequence ID" value="NZ_FTOE01000002.1"/>
</dbReference>
<dbReference type="GO" id="GO:0016301">
    <property type="term" value="F:kinase activity"/>
    <property type="evidence" value="ECO:0007669"/>
    <property type="project" value="UniProtKB-KW"/>
</dbReference>
<evidence type="ECO:0000313" key="9">
    <source>
        <dbReference type="Proteomes" id="UP000185999"/>
    </source>
</evidence>
<dbReference type="STRING" id="619304.SAMN05421760_102294"/>
<keyword evidence="2" id="KW-1003">Cell membrane</keyword>
<dbReference type="InterPro" id="IPR003660">
    <property type="entry name" value="HAMP_dom"/>
</dbReference>
<gene>
    <name evidence="8" type="ORF">SAMN05421760_102294</name>
</gene>
<dbReference type="GO" id="GO:0005886">
    <property type="term" value="C:plasma membrane"/>
    <property type="evidence" value="ECO:0007669"/>
    <property type="project" value="UniProtKB-SubCell"/>
</dbReference>
<dbReference type="Pfam" id="PF17200">
    <property type="entry name" value="sCache_2"/>
    <property type="match status" value="1"/>
</dbReference>
<evidence type="ECO:0000256" key="6">
    <source>
        <dbReference type="SAM" id="Phobius"/>
    </source>
</evidence>
<protein>
    <submittedName>
        <fullName evidence="8">Two-component system, NarL family, sensor kinase/methyl-accepting chemotaxis protein</fullName>
    </submittedName>
</protein>
<keyword evidence="3 6" id="KW-0812">Transmembrane</keyword>
<evidence type="ECO:0000256" key="4">
    <source>
        <dbReference type="ARBA" id="ARBA00022989"/>
    </source>
</evidence>
<dbReference type="GO" id="GO:0007165">
    <property type="term" value="P:signal transduction"/>
    <property type="evidence" value="ECO:0007669"/>
    <property type="project" value="InterPro"/>
</dbReference>
<keyword evidence="4 6" id="KW-1133">Transmembrane helix</keyword>
<evidence type="ECO:0000256" key="3">
    <source>
        <dbReference type="ARBA" id="ARBA00022692"/>
    </source>
</evidence>
<comment type="subcellular location">
    <subcellularLocation>
        <location evidence="1">Cell membrane</location>
        <topology evidence="1">Multi-pass membrane protein</topology>
    </subcellularLocation>
</comment>
<dbReference type="Gene3D" id="3.30.450.20">
    <property type="entry name" value="PAS domain"/>
    <property type="match status" value="1"/>
</dbReference>
<dbReference type="PANTHER" id="PTHR32089:SF112">
    <property type="entry name" value="LYSOZYME-LIKE PROTEIN-RELATED"/>
    <property type="match status" value="1"/>
</dbReference>
<keyword evidence="9" id="KW-1185">Reference proteome</keyword>
<dbReference type="AlphaFoldDB" id="A0A1N7KAG7"/>
<evidence type="ECO:0000256" key="1">
    <source>
        <dbReference type="ARBA" id="ARBA00004651"/>
    </source>
</evidence>
<dbReference type="OrthoDB" id="2489132at2"/>
<keyword evidence="8" id="KW-0808">Transferase</keyword>
<dbReference type="Proteomes" id="UP000185999">
    <property type="component" value="Unassembled WGS sequence"/>
</dbReference>
<keyword evidence="5 6" id="KW-0472">Membrane</keyword>
<dbReference type="PROSITE" id="PS50885">
    <property type="entry name" value="HAMP"/>
    <property type="match status" value="1"/>
</dbReference>